<accession>A0A078LFJ9</accession>
<organism evidence="1">
    <name type="scientific">Citrobacter koseri</name>
    <name type="common">Citrobacter diversus</name>
    <dbReference type="NCBI Taxonomy" id="545"/>
    <lineage>
        <taxon>Bacteria</taxon>
        <taxon>Pseudomonadati</taxon>
        <taxon>Pseudomonadota</taxon>
        <taxon>Gammaproteobacteria</taxon>
        <taxon>Enterobacterales</taxon>
        <taxon>Enterobacteriaceae</taxon>
        <taxon>Citrobacter</taxon>
    </lineage>
</organism>
<evidence type="ECO:0000313" key="1">
    <source>
        <dbReference type="EMBL" id="CDZ82723.1"/>
    </source>
</evidence>
<dbReference type="PATRIC" id="fig|545.12.peg.809"/>
<name>A0A078LFJ9_CITKO</name>
<dbReference type="AlphaFoldDB" id="A0A078LFJ9"/>
<dbReference type="EMBL" id="LK931336">
    <property type="protein sequence ID" value="CDZ82723.1"/>
    <property type="molecule type" value="Genomic_DNA"/>
</dbReference>
<proteinExistence type="predicted"/>
<protein>
    <submittedName>
        <fullName evidence="1">Uncharacterized protein</fullName>
    </submittedName>
</protein>
<gene>
    <name evidence="1" type="ORF">BN1086_00809</name>
</gene>
<reference evidence="1" key="1">
    <citation type="submission" date="2014-06" db="EMBL/GenBank/DDBJ databases">
        <authorList>
            <person name="Urmite Genomes Urmite Genomes"/>
        </authorList>
    </citation>
    <scope>NUCLEOTIDE SEQUENCE</scope>
</reference>
<sequence length="69" mass="7839">MNMTDLELKKFKKIADKAFQAELLCALIEDHPHQLNETQVSALASLIKKLTGDIYVYAGEIVYQQETVK</sequence>